<comment type="function">
    <text evidence="7">Degrades oligopeptides.</text>
</comment>
<evidence type="ECO:0000313" key="11">
    <source>
        <dbReference type="Proteomes" id="UP001597460"/>
    </source>
</evidence>
<dbReference type="RefSeq" id="WP_390303527.1">
    <property type="nucleotide sequence ID" value="NZ_JBHULI010000025.1"/>
</dbReference>
<comment type="subcellular location">
    <subcellularLocation>
        <location evidence="1 7">Cytoplasm</location>
    </subcellularLocation>
</comment>
<evidence type="ECO:0000313" key="10">
    <source>
        <dbReference type="EMBL" id="MFD2533363.1"/>
    </source>
</evidence>
<evidence type="ECO:0000256" key="2">
    <source>
        <dbReference type="ARBA" id="ARBA00008524"/>
    </source>
</evidence>
<dbReference type="Gene3D" id="2.120.10.60">
    <property type="entry name" value="Tricorn protease N-terminal domain"/>
    <property type="match status" value="1"/>
</dbReference>
<dbReference type="Pfam" id="PF14684">
    <property type="entry name" value="Tricorn_C1"/>
    <property type="match status" value="1"/>
</dbReference>
<dbReference type="PIRSF" id="PIRSF036421">
    <property type="entry name" value="Tricorn_protease"/>
    <property type="match status" value="1"/>
</dbReference>
<dbReference type="Pfam" id="PF26549">
    <property type="entry name" value="Tricorn_N"/>
    <property type="match status" value="1"/>
</dbReference>
<dbReference type="Pfam" id="PF13180">
    <property type="entry name" value="PDZ_2"/>
    <property type="match status" value="1"/>
</dbReference>
<keyword evidence="11" id="KW-1185">Reference proteome</keyword>
<dbReference type="PROSITE" id="PS50106">
    <property type="entry name" value="PDZ"/>
    <property type="match status" value="1"/>
</dbReference>
<dbReference type="InterPro" id="IPR001478">
    <property type="entry name" value="PDZ"/>
</dbReference>
<dbReference type="EC" id="3.4.21.-" evidence="7"/>
<dbReference type="InterPro" id="IPR029045">
    <property type="entry name" value="ClpP/crotonase-like_dom_sf"/>
</dbReference>
<evidence type="ECO:0000256" key="1">
    <source>
        <dbReference type="ARBA" id="ARBA00004496"/>
    </source>
</evidence>
<feature type="region of interest" description="Disordered" evidence="8">
    <location>
        <begin position="534"/>
        <end position="560"/>
    </location>
</feature>
<protein>
    <recommendedName>
        <fullName evidence="7">Tricorn protease homolog</fullName>
        <ecNumber evidence="7">3.4.21.-</ecNumber>
    </recommendedName>
</protein>
<dbReference type="PANTHER" id="PTHR43253:SF1">
    <property type="entry name" value="TRICORN PROTEASE HOMOLOG 2-RELATED"/>
    <property type="match status" value="1"/>
</dbReference>
<dbReference type="SMART" id="SM00228">
    <property type="entry name" value="PDZ"/>
    <property type="match status" value="1"/>
</dbReference>
<keyword evidence="5 7" id="KW-0378">Hydrolase</keyword>
<proteinExistence type="inferred from homology"/>
<evidence type="ECO:0000256" key="5">
    <source>
        <dbReference type="ARBA" id="ARBA00022801"/>
    </source>
</evidence>
<evidence type="ECO:0000256" key="6">
    <source>
        <dbReference type="ARBA" id="ARBA00022825"/>
    </source>
</evidence>
<organism evidence="10 11">
    <name type="scientific">Gracilimonas halophila</name>
    <dbReference type="NCBI Taxonomy" id="1834464"/>
    <lineage>
        <taxon>Bacteria</taxon>
        <taxon>Pseudomonadati</taxon>
        <taxon>Balneolota</taxon>
        <taxon>Balneolia</taxon>
        <taxon>Balneolales</taxon>
        <taxon>Balneolaceae</taxon>
        <taxon>Gracilimonas</taxon>
    </lineage>
</organism>
<evidence type="ECO:0000256" key="3">
    <source>
        <dbReference type="ARBA" id="ARBA00022490"/>
    </source>
</evidence>
<comment type="caution">
    <text evidence="10">The sequence shown here is derived from an EMBL/GenBank/DDBJ whole genome shotgun (WGS) entry which is preliminary data.</text>
</comment>
<keyword evidence="3 7" id="KW-0963">Cytoplasm</keyword>
<dbReference type="Proteomes" id="UP001597460">
    <property type="component" value="Unassembled WGS sequence"/>
</dbReference>
<gene>
    <name evidence="10" type="ORF">ACFSVN_12985</name>
</gene>
<dbReference type="SUPFAM" id="SSF50156">
    <property type="entry name" value="PDZ domain-like"/>
    <property type="match status" value="1"/>
</dbReference>
<feature type="domain" description="PDZ" evidence="9">
    <location>
        <begin position="761"/>
        <end position="828"/>
    </location>
</feature>
<dbReference type="PANTHER" id="PTHR43253">
    <property type="entry name" value="TRICORN PROTEASE HOMOLOG 2-RELATED"/>
    <property type="match status" value="1"/>
</dbReference>
<dbReference type="Gene3D" id="3.30.750.44">
    <property type="match status" value="1"/>
</dbReference>
<evidence type="ECO:0000256" key="7">
    <source>
        <dbReference type="PIRNR" id="PIRNR036421"/>
    </source>
</evidence>
<feature type="compositionally biased region" description="Acidic residues" evidence="8">
    <location>
        <begin position="550"/>
        <end position="559"/>
    </location>
</feature>
<keyword evidence="4 7" id="KW-0645">Protease</keyword>
<dbReference type="InterPro" id="IPR015943">
    <property type="entry name" value="WD40/YVTN_repeat-like_dom_sf"/>
</dbReference>
<dbReference type="SUPFAM" id="SSF69304">
    <property type="entry name" value="Tricorn protease N-terminal domain"/>
    <property type="match status" value="1"/>
</dbReference>
<dbReference type="SMART" id="SM00245">
    <property type="entry name" value="TSPc"/>
    <property type="match status" value="1"/>
</dbReference>
<dbReference type="Gene3D" id="2.30.42.10">
    <property type="match status" value="1"/>
</dbReference>
<dbReference type="CDD" id="cd07562">
    <property type="entry name" value="Peptidase_S41_TRI"/>
    <property type="match status" value="1"/>
</dbReference>
<evidence type="ECO:0000259" key="9">
    <source>
        <dbReference type="PROSITE" id="PS50106"/>
    </source>
</evidence>
<dbReference type="Gene3D" id="2.130.10.10">
    <property type="entry name" value="YVTN repeat-like/Quinoprotein amine dehydrogenase"/>
    <property type="match status" value="1"/>
</dbReference>
<name>A0ABW5JLR7_9BACT</name>
<dbReference type="Pfam" id="PF03572">
    <property type="entry name" value="Peptidase_S41"/>
    <property type="match status" value="1"/>
</dbReference>
<feature type="compositionally biased region" description="Basic and acidic residues" evidence="8">
    <location>
        <begin position="534"/>
        <end position="549"/>
    </location>
</feature>
<reference evidence="11" key="1">
    <citation type="journal article" date="2019" name="Int. J. Syst. Evol. Microbiol.">
        <title>The Global Catalogue of Microorganisms (GCM) 10K type strain sequencing project: providing services to taxonomists for standard genome sequencing and annotation.</title>
        <authorList>
            <consortium name="The Broad Institute Genomics Platform"/>
            <consortium name="The Broad Institute Genome Sequencing Center for Infectious Disease"/>
            <person name="Wu L."/>
            <person name="Ma J."/>
        </authorList>
    </citation>
    <scope>NUCLEOTIDE SEQUENCE [LARGE SCALE GENOMIC DNA]</scope>
    <source>
        <strain evidence="11">KCTC 52042</strain>
    </source>
</reference>
<dbReference type="InterPro" id="IPR005151">
    <property type="entry name" value="Tail-specific_protease"/>
</dbReference>
<evidence type="ECO:0000256" key="4">
    <source>
        <dbReference type="ARBA" id="ARBA00022670"/>
    </source>
</evidence>
<dbReference type="SUPFAM" id="SSF82171">
    <property type="entry name" value="DPP6 N-terminal domain-like"/>
    <property type="match status" value="1"/>
</dbReference>
<evidence type="ECO:0000256" key="8">
    <source>
        <dbReference type="SAM" id="MobiDB-lite"/>
    </source>
</evidence>
<accession>A0ABW5JLR7</accession>
<sequence>MLRLINSVLTTTLFVLFFSTNGFGQDEILFTTQPSISPDGSTIVFSYESDLWKVPAKGGMAVRITGMDGEESASSISPDGKWLAFTSNQYGNDDVYITPLNGGQIRQLTYHQAGDQVESWSWDSKTVYFRSGRYNRVSAYSVGIEGGTPKRLFGHYHNNVHNLVEHPTEKTYFFNESWESFIFPERKKYKGPFNPDIKSYNTNDQAFTKHTSWEGKDMWPTVDRNGNMYYVSDTFNGEYNLYRLNGSSKEQLTRFETSVIRPRVSANGQTIVFEKEYRIFTYDVASGKSSAVPISIFKNNTLAQEQSFNVENEVLYFDVSPDKKKLAFTSRGELFVADIKGKFIRQIKTNDLGRVLEVKWLKDNQTLIFNQTKDGYQNWFTVAADGSGSEKQITDDNANNRALELNSDRSKGIYLSGRNELRLITLESMESETIVEDEFWGFQNQQPRFSPNDEYVLYTARRDFEHDVFTYHIESGEVINLTKTGVSESDPFWSPDGKYIYFSSSRTNPSYPRGGGETDLFRMALDEYEEPYKSDRLDELFKEEEKKDDENEDEEEAEEKVDITINTDGLMHRLDVIGENFGSQFAPFITQDGDKTMVLYLSNHDEGNTGLYVTTLQPFESPETKKFDGVRFVGNIFEINGSLYGLSSGKVYELDPSSAKATEINTSFEFKRNLRGEFNQMFEELWANIEENFYNETFHGIDWESVRDRYRSYLPFVNNRNDFSRMMNDMLGELNSSHMGFNTFGEEEQEYHSSISISTGLGFENQDPYQVASVVKNGAADVSGKDIQPGDVLTAIDGKEVDSSKNRELYFNRPSMPEEVSLTFKRGDNSFTTKIHPESYFSTRNDLYDEWVDEKQNMVDSETDKRVAYVHMKNMGGGELENFLVEMTSEAYQRDALILDLRYNTGGNVHNDVLQFLSQQPYAKWKYRNGDFASQPNFTPAAKPIILLQNEQSLSDAEVTAAGFKALGLGTIVGTETYRWIIFTSGKGLVDGSFYRLPSWGVYTLEDERNLEQTGVQPDIEVANTFKDRLTGSDPQLSRAIELVLEQLEN</sequence>
<dbReference type="SUPFAM" id="SSF52096">
    <property type="entry name" value="ClpP/crotonase"/>
    <property type="match status" value="1"/>
</dbReference>
<dbReference type="Pfam" id="PF26550">
    <property type="entry name" value="Tricorn_2nd"/>
    <property type="match status" value="1"/>
</dbReference>
<dbReference type="InterPro" id="IPR012393">
    <property type="entry name" value="Tricorn_protease"/>
</dbReference>
<comment type="similarity">
    <text evidence="2 7">Belongs to the peptidase S41B family.</text>
</comment>
<dbReference type="EMBL" id="JBHULI010000025">
    <property type="protein sequence ID" value="MFD2533363.1"/>
    <property type="molecule type" value="Genomic_DNA"/>
</dbReference>
<dbReference type="InterPro" id="IPR036034">
    <property type="entry name" value="PDZ_sf"/>
</dbReference>
<dbReference type="Gene3D" id="3.90.226.10">
    <property type="entry name" value="2-enoyl-CoA Hydratase, Chain A, domain 1"/>
    <property type="match status" value="1"/>
</dbReference>
<keyword evidence="6 7" id="KW-0720">Serine protease</keyword>
<dbReference type="InterPro" id="IPR028204">
    <property type="entry name" value="Tricorn_C1"/>
</dbReference>